<evidence type="ECO:0000256" key="1">
    <source>
        <dbReference type="SAM" id="MobiDB-lite"/>
    </source>
</evidence>
<organism evidence="2 3">
    <name type="scientific">Caerostris extrusa</name>
    <name type="common">Bark spider</name>
    <name type="synonym">Caerostris bankana</name>
    <dbReference type="NCBI Taxonomy" id="172846"/>
    <lineage>
        <taxon>Eukaryota</taxon>
        <taxon>Metazoa</taxon>
        <taxon>Ecdysozoa</taxon>
        <taxon>Arthropoda</taxon>
        <taxon>Chelicerata</taxon>
        <taxon>Arachnida</taxon>
        <taxon>Araneae</taxon>
        <taxon>Araneomorphae</taxon>
        <taxon>Entelegynae</taxon>
        <taxon>Araneoidea</taxon>
        <taxon>Araneidae</taxon>
        <taxon>Caerostris</taxon>
    </lineage>
</organism>
<accession>A0AAV4XYR0</accession>
<protein>
    <submittedName>
        <fullName evidence="2">Uncharacterized protein</fullName>
    </submittedName>
</protein>
<proteinExistence type="predicted"/>
<evidence type="ECO:0000313" key="2">
    <source>
        <dbReference type="EMBL" id="GIZ00227.1"/>
    </source>
</evidence>
<comment type="caution">
    <text evidence="2">The sequence shown here is derived from an EMBL/GenBank/DDBJ whole genome shotgun (WGS) entry which is preliminary data.</text>
</comment>
<keyword evidence="3" id="KW-1185">Reference proteome</keyword>
<dbReference type="Proteomes" id="UP001054945">
    <property type="component" value="Unassembled WGS sequence"/>
</dbReference>
<name>A0AAV4XYR0_CAEEX</name>
<evidence type="ECO:0000313" key="3">
    <source>
        <dbReference type="Proteomes" id="UP001054945"/>
    </source>
</evidence>
<dbReference type="EMBL" id="BPLR01018520">
    <property type="protein sequence ID" value="GIZ00227.1"/>
    <property type="molecule type" value="Genomic_DNA"/>
</dbReference>
<gene>
    <name evidence="2" type="ORF">CEXT_154851</name>
</gene>
<feature type="compositionally biased region" description="Low complexity" evidence="1">
    <location>
        <begin position="38"/>
        <end position="48"/>
    </location>
</feature>
<sequence>MSSNRDGPGRKRSHSLPATNNLLKNNGIGQFLSRRRSTGSGVSSTNVSKGKKRSGSLMEPIQEEIDHLREILPIPFEKPKPKYRTDFPRPEVFPEETWKERLVRILREGARRIVSFFPRLMRYFSTVCSAPAVFSFLQIRILFSTFGVCFPPSRYLQFFFGLDSLKKKK</sequence>
<feature type="compositionally biased region" description="Polar residues" evidence="1">
    <location>
        <begin position="16"/>
        <end position="28"/>
    </location>
</feature>
<feature type="region of interest" description="Disordered" evidence="1">
    <location>
        <begin position="1"/>
        <end position="58"/>
    </location>
</feature>
<dbReference type="AlphaFoldDB" id="A0AAV4XYR0"/>
<reference evidence="2 3" key="1">
    <citation type="submission" date="2021-06" db="EMBL/GenBank/DDBJ databases">
        <title>Caerostris extrusa draft genome.</title>
        <authorList>
            <person name="Kono N."/>
            <person name="Arakawa K."/>
        </authorList>
    </citation>
    <scope>NUCLEOTIDE SEQUENCE [LARGE SCALE GENOMIC DNA]</scope>
</reference>